<feature type="compositionally biased region" description="Acidic residues" evidence="1">
    <location>
        <begin position="150"/>
        <end position="163"/>
    </location>
</feature>
<feature type="compositionally biased region" description="Basic and acidic residues" evidence="1">
    <location>
        <begin position="176"/>
        <end position="198"/>
    </location>
</feature>
<feature type="compositionally biased region" description="Low complexity" evidence="1">
    <location>
        <begin position="226"/>
        <end position="240"/>
    </location>
</feature>
<evidence type="ECO:0000313" key="2">
    <source>
        <dbReference type="EMBL" id="KAJ7676147.1"/>
    </source>
</evidence>
<name>A0AAD7D2P1_MYCRO</name>
<evidence type="ECO:0000256" key="1">
    <source>
        <dbReference type="SAM" id="MobiDB-lite"/>
    </source>
</evidence>
<sequence>MSSASKSSTPANAKLPPRLKPGYVIGRAGPDSTDPSYIACQGIFLPSPGFKGIPYHNGASKQHFYFVSNAGPFKVYTNLNGVRKFGRKLHVKPPFPARIEVISCKTAAEVPTTLHAQCLLMHTHKPNENPPVPPHGDIVWEVGASSTAALEEEADELESEEDTPLALGISSKRPLTHVEAKVEAKVEEVPKADDKDGDAASQQQQKERENSDVEGSNAGGDGEDGGAAQQQQQQHVEGGDACSDGDDGEPWYLFPNGEAYCDAKAAQQVVNNLGGFVKILTSLRRLKSNPANPLWFVMPNGDSYTDAGRAEAVAQQSGCKVMITHGLKAAGELHLVADSSSSAKNNPRAAYVRGSDEEDQVLESCVVFFGARGPLLQPTNFPALLDVRGQRADSQLTGVIRGTAEPVDFLKFHDQIMSDLQAEFLIIQQGNIIKLVDDGVTVTLEGERVMRDDIVIASASHVEYM</sequence>
<dbReference type="Proteomes" id="UP001221757">
    <property type="component" value="Unassembled WGS sequence"/>
</dbReference>
<gene>
    <name evidence="2" type="ORF">B0H17DRAFT_1140120</name>
</gene>
<organism evidence="2 3">
    <name type="scientific">Mycena rosella</name>
    <name type="common">Pink bonnet</name>
    <name type="synonym">Agaricus rosellus</name>
    <dbReference type="NCBI Taxonomy" id="1033263"/>
    <lineage>
        <taxon>Eukaryota</taxon>
        <taxon>Fungi</taxon>
        <taxon>Dikarya</taxon>
        <taxon>Basidiomycota</taxon>
        <taxon>Agaricomycotina</taxon>
        <taxon>Agaricomycetes</taxon>
        <taxon>Agaricomycetidae</taxon>
        <taxon>Agaricales</taxon>
        <taxon>Marasmiineae</taxon>
        <taxon>Mycenaceae</taxon>
        <taxon>Mycena</taxon>
    </lineage>
</organism>
<proteinExistence type="predicted"/>
<protein>
    <submittedName>
        <fullName evidence="2">Uncharacterized protein</fullName>
    </submittedName>
</protein>
<dbReference type="EMBL" id="JARKIE010000146">
    <property type="protein sequence ID" value="KAJ7676147.1"/>
    <property type="molecule type" value="Genomic_DNA"/>
</dbReference>
<accession>A0AAD7D2P1</accession>
<feature type="region of interest" description="Disordered" evidence="1">
    <location>
        <begin position="1"/>
        <end position="26"/>
    </location>
</feature>
<reference evidence="2" key="1">
    <citation type="submission" date="2023-03" db="EMBL/GenBank/DDBJ databases">
        <title>Massive genome expansion in bonnet fungi (Mycena s.s.) driven by repeated elements and novel gene families across ecological guilds.</title>
        <authorList>
            <consortium name="Lawrence Berkeley National Laboratory"/>
            <person name="Harder C.B."/>
            <person name="Miyauchi S."/>
            <person name="Viragh M."/>
            <person name="Kuo A."/>
            <person name="Thoen E."/>
            <person name="Andreopoulos B."/>
            <person name="Lu D."/>
            <person name="Skrede I."/>
            <person name="Drula E."/>
            <person name="Henrissat B."/>
            <person name="Morin E."/>
            <person name="Kohler A."/>
            <person name="Barry K."/>
            <person name="LaButti K."/>
            <person name="Morin E."/>
            <person name="Salamov A."/>
            <person name="Lipzen A."/>
            <person name="Mereny Z."/>
            <person name="Hegedus B."/>
            <person name="Baldrian P."/>
            <person name="Stursova M."/>
            <person name="Weitz H."/>
            <person name="Taylor A."/>
            <person name="Grigoriev I.V."/>
            <person name="Nagy L.G."/>
            <person name="Martin F."/>
            <person name="Kauserud H."/>
        </authorList>
    </citation>
    <scope>NUCLEOTIDE SEQUENCE</scope>
    <source>
        <strain evidence="2">CBHHK067</strain>
    </source>
</reference>
<evidence type="ECO:0000313" key="3">
    <source>
        <dbReference type="Proteomes" id="UP001221757"/>
    </source>
</evidence>
<keyword evidence="3" id="KW-1185">Reference proteome</keyword>
<feature type="region of interest" description="Disordered" evidence="1">
    <location>
        <begin position="149"/>
        <end position="249"/>
    </location>
</feature>
<dbReference type="AlphaFoldDB" id="A0AAD7D2P1"/>
<feature type="compositionally biased region" description="Polar residues" evidence="1">
    <location>
        <begin position="1"/>
        <end position="11"/>
    </location>
</feature>
<comment type="caution">
    <text evidence="2">The sequence shown here is derived from an EMBL/GenBank/DDBJ whole genome shotgun (WGS) entry which is preliminary data.</text>
</comment>